<evidence type="ECO:0000256" key="1">
    <source>
        <dbReference type="ARBA" id="ARBA00022598"/>
    </source>
</evidence>
<feature type="domain" description="AMP-dependent synthetase/ligase" evidence="4">
    <location>
        <begin position="2"/>
        <end position="186"/>
    </location>
</feature>
<evidence type="ECO:0000256" key="2">
    <source>
        <dbReference type="ARBA" id="ARBA00022832"/>
    </source>
</evidence>
<proteinExistence type="predicted"/>
<dbReference type="EMBL" id="AP024086">
    <property type="protein sequence ID" value="BCL63064.1"/>
    <property type="molecule type" value="Genomic_DNA"/>
</dbReference>
<sequence>MTLMNGNHIAFAENVAKVMENMVEIRPTNMVSVPRLFEKIYSRVYENVHQMSPMRRNLFHKAVEVGRRYVYKKYVKHEPLGLLNLQYKIFDRLVFKKIRDRFGGRLSYFLCGGAPLDKTINEFMWIIGIPVYNGYGLTETSPGITISSAGDVRFDSVGKVFKETEIRLEEDGELVVRGPQVMLGYYKNDEATKETMEDGWFRTGDIARIDEDGFVYIVDRKKEIIVTAGGKNIAPQPIENELKLDKYISQAIVFGDRKPYLVALLTPNIERLINLAREEHIDYIDMEELVNHSKIKALYAERIENLNRNFPSYKTIKYFAVVPNEFTIEGGELTPTLKMKRKIIYEKYKELVDDLYITNNNGVISPQKK</sequence>
<keyword evidence="3" id="KW-0443">Lipid metabolism</keyword>
<name>A0A8D5JIU5_9BACT</name>
<accession>A0A8D5JIU5</accession>
<dbReference type="GO" id="GO:0004467">
    <property type="term" value="F:long-chain fatty acid-CoA ligase activity"/>
    <property type="evidence" value="ECO:0007669"/>
    <property type="project" value="TreeGrafter"/>
</dbReference>
<organism evidence="5 6">
    <name type="scientific">Desulfomarina profundi</name>
    <dbReference type="NCBI Taxonomy" id="2772557"/>
    <lineage>
        <taxon>Bacteria</taxon>
        <taxon>Pseudomonadati</taxon>
        <taxon>Thermodesulfobacteriota</taxon>
        <taxon>Desulfobulbia</taxon>
        <taxon>Desulfobulbales</taxon>
        <taxon>Desulfobulbaceae</taxon>
        <taxon>Desulfomarina</taxon>
    </lineage>
</organism>
<dbReference type="PANTHER" id="PTHR43272:SF32">
    <property type="entry name" value="AMP-DEPENDENT SYNTHETASE_LIGASE DOMAIN-CONTAINING PROTEIN"/>
    <property type="match status" value="1"/>
</dbReference>
<reference evidence="5" key="1">
    <citation type="submission" date="2020-09" db="EMBL/GenBank/DDBJ databases">
        <title>Desulfogranum mesoprofundum gen. nov., sp. nov., a novel mesophilic, sulfate-reducing chemolithoautotroph isolated from a deep-sea hydrothermal vent chimney in the Suiyo Seamount.</title>
        <authorList>
            <person name="Hashimoto Y."/>
            <person name="Nakagawa S."/>
        </authorList>
    </citation>
    <scope>NUCLEOTIDE SEQUENCE</scope>
    <source>
        <strain evidence="5">KT2</strain>
    </source>
</reference>
<evidence type="ECO:0000313" key="5">
    <source>
        <dbReference type="EMBL" id="BCL63064.1"/>
    </source>
</evidence>
<evidence type="ECO:0000313" key="6">
    <source>
        <dbReference type="Proteomes" id="UP000826725"/>
    </source>
</evidence>
<dbReference type="GO" id="GO:0016020">
    <property type="term" value="C:membrane"/>
    <property type="evidence" value="ECO:0007669"/>
    <property type="project" value="TreeGrafter"/>
</dbReference>
<gene>
    <name evidence="5" type="ORF">DGMP_37570</name>
</gene>
<evidence type="ECO:0000259" key="4">
    <source>
        <dbReference type="Pfam" id="PF00501"/>
    </source>
</evidence>
<dbReference type="KEGG" id="dbk:DGMP_37570"/>
<keyword evidence="6" id="KW-1185">Reference proteome</keyword>
<protein>
    <recommendedName>
        <fullName evidence="4">AMP-dependent synthetase/ligase domain-containing protein</fullName>
    </recommendedName>
</protein>
<dbReference type="Pfam" id="PF23562">
    <property type="entry name" value="AMP-binding_C_3"/>
    <property type="match status" value="1"/>
</dbReference>
<dbReference type="Pfam" id="PF00501">
    <property type="entry name" value="AMP-binding"/>
    <property type="match status" value="1"/>
</dbReference>
<dbReference type="Proteomes" id="UP000826725">
    <property type="component" value="Chromosome"/>
</dbReference>
<dbReference type="InterPro" id="IPR000873">
    <property type="entry name" value="AMP-dep_synth/lig_dom"/>
</dbReference>
<keyword evidence="1" id="KW-0436">Ligase</keyword>
<dbReference type="AlphaFoldDB" id="A0A8D5JIU5"/>
<evidence type="ECO:0000256" key="3">
    <source>
        <dbReference type="ARBA" id="ARBA00023098"/>
    </source>
</evidence>
<keyword evidence="2" id="KW-0276">Fatty acid metabolism</keyword>
<dbReference type="PANTHER" id="PTHR43272">
    <property type="entry name" value="LONG-CHAIN-FATTY-ACID--COA LIGASE"/>
    <property type="match status" value="1"/>
</dbReference>